<feature type="domain" description="SWIM-type" evidence="8">
    <location>
        <begin position="74"/>
        <end position="110"/>
    </location>
</feature>
<dbReference type="AlphaFoldDB" id="A0A843U5M5"/>
<gene>
    <name evidence="9" type="ORF">Taro_009980</name>
</gene>
<comment type="caution">
    <text evidence="9">The sequence shown here is derived from an EMBL/GenBank/DDBJ whole genome shotgun (WGS) entry which is preliminary data.</text>
</comment>
<dbReference type="PANTHER" id="PTHR31669">
    <property type="entry name" value="PROTEIN FAR1-RELATED SEQUENCE 10-RELATED"/>
    <property type="match status" value="1"/>
</dbReference>
<evidence type="ECO:0000256" key="6">
    <source>
        <dbReference type="RuleBase" id="RU367018"/>
    </source>
</evidence>
<dbReference type="PROSITE" id="PS50966">
    <property type="entry name" value="ZF_SWIM"/>
    <property type="match status" value="1"/>
</dbReference>
<sequence>METAPFLRTSSPFEKHASIIYTRGIFKKFQEELIEITSCVPTIIHDDDKKLTMRIKSFENIKVKHFEKIIAKEFTVSVDRTEDLVACTCKCFEFRGYLCQHALVALQFAGIARIPERYILKRWTIEMRYRYANDEYIIQNGLVDSAACRYSNLIHHLMKVAEVGSMSEAMHDIAVKEIPNLLKKLIDSSQSQSSSENAIPLGSHSHVVNDPPRAKTKGRGRQKRIESSIENMKNRSKLKRGEPHLPRGHIPAKDTIQPHVQPMHRVLHGQHMLNIPHTVQLMQFMPQMVEYAYICV</sequence>
<evidence type="ECO:0000256" key="1">
    <source>
        <dbReference type="ARBA" id="ARBA00005889"/>
    </source>
</evidence>
<reference evidence="9" key="1">
    <citation type="submission" date="2017-07" db="EMBL/GenBank/DDBJ databases">
        <title>Taro Niue Genome Assembly and Annotation.</title>
        <authorList>
            <person name="Atibalentja N."/>
            <person name="Keating K."/>
            <person name="Fields C.J."/>
        </authorList>
    </citation>
    <scope>NUCLEOTIDE SEQUENCE</scope>
    <source>
        <strain evidence="9">Niue_2</strain>
        <tissue evidence="9">Leaf</tissue>
    </source>
</reference>
<proteinExistence type="inferred from homology"/>
<evidence type="ECO:0000313" key="9">
    <source>
        <dbReference type="EMBL" id="MQL77566.1"/>
    </source>
</evidence>
<protein>
    <recommendedName>
        <fullName evidence="6">Protein FAR1-RELATED SEQUENCE</fullName>
    </recommendedName>
</protein>
<dbReference type="Pfam" id="PF04434">
    <property type="entry name" value="SWIM"/>
    <property type="match status" value="1"/>
</dbReference>
<dbReference type="InterPro" id="IPR006564">
    <property type="entry name" value="Znf_PMZ"/>
</dbReference>
<dbReference type="OrthoDB" id="681484at2759"/>
<dbReference type="GO" id="GO:0006355">
    <property type="term" value="P:regulation of DNA-templated transcription"/>
    <property type="evidence" value="ECO:0007669"/>
    <property type="project" value="UniProtKB-UniRule"/>
</dbReference>
<feature type="region of interest" description="Disordered" evidence="7">
    <location>
        <begin position="193"/>
        <end position="255"/>
    </location>
</feature>
<keyword evidence="10" id="KW-1185">Reference proteome</keyword>
<evidence type="ECO:0000259" key="8">
    <source>
        <dbReference type="PROSITE" id="PS50966"/>
    </source>
</evidence>
<dbReference type="EMBL" id="NMUH01000355">
    <property type="protein sequence ID" value="MQL77566.1"/>
    <property type="molecule type" value="Genomic_DNA"/>
</dbReference>
<dbReference type="InterPro" id="IPR007527">
    <property type="entry name" value="Znf_SWIM"/>
</dbReference>
<dbReference type="PANTHER" id="PTHR31669:SF251">
    <property type="entry name" value="PROTEIN FAR1-RELATED SEQUENCE"/>
    <property type="match status" value="1"/>
</dbReference>
<evidence type="ECO:0000256" key="2">
    <source>
        <dbReference type="ARBA" id="ARBA00022723"/>
    </source>
</evidence>
<comment type="similarity">
    <text evidence="1 6">Belongs to the FHY3/FAR1 family.</text>
</comment>
<organism evidence="9 10">
    <name type="scientific">Colocasia esculenta</name>
    <name type="common">Wild taro</name>
    <name type="synonym">Arum esculentum</name>
    <dbReference type="NCBI Taxonomy" id="4460"/>
    <lineage>
        <taxon>Eukaryota</taxon>
        <taxon>Viridiplantae</taxon>
        <taxon>Streptophyta</taxon>
        <taxon>Embryophyta</taxon>
        <taxon>Tracheophyta</taxon>
        <taxon>Spermatophyta</taxon>
        <taxon>Magnoliopsida</taxon>
        <taxon>Liliopsida</taxon>
        <taxon>Araceae</taxon>
        <taxon>Aroideae</taxon>
        <taxon>Colocasieae</taxon>
        <taxon>Colocasia</taxon>
    </lineage>
</organism>
<accession>A0A843U5M5</accession>
<evidence type="ECO:0000256" key="3">
    <source>
        <dbReference type="ARBA" id="ARBA00022771"/>
    </source>
</evidence>
<keyword evidence="6" id="KW-0539">Nucleus</keyword>
<evidence type="ECO:0000256" key="7">
    <source>
        <dbReference type="SAM" id="MobiDB-lite"/>
    </source>
</evidence>
<name>A0A843U5M5_COLES</name>
<dbReference type="Proteomes" id="UP000652761">
    <property type="component" value="Unassembled WGS sequence"/>
</dbReference>
<evidence type="ECO:0000256" key="4">
    <source>
        <dbReference type="ARBA" id="ARBA00022833"/>
    </source>
</evidence>
<dbReference type="GO" id="GO:0008270">
    <property type="term" value="F:zinc ion binding"/>
    <property type="evidence" value="ECO:0007669"/>
    <property type="project" value="UniProtKB-UniRule"/>
</dbReference>
<evidence type="ECO:0000313" key="10">
    <source>
        <dbReference type="Proteomes" id="UP000652761"/>
    </source>
</evidence>
<dbReference type="SMART" id="SM00575">
    <property type="entry name" value="ZnF_PMZ"/>
    <property type="match status" value="1"/>
</dbReference>
<keyword evidence="3 5" id="KW-0863">Zinc-finger</keyword>
<comment type="subcellular location">
    <subcellularLocation>
        <location evidence="6">Nucleus</location>
    </subcellularLocation>
</comment>
<dbReference type="GO" id="GO:0005634">
    <property type="term" value="C:nucleus"/>
    <property type="evidence" value="ECO:0007669"/>
    <property type="project" value="UniProtKB-SubCell"/>
</dbReference>
<dbReference type="InterPro" id="IPR031052">
    <property type="entry name" value="FHY3/FAR1"/>
</dbReference>
<keyword evidence="2 6" id="KW-0479">Metal-binding</keyword>
<evidence type="ECO:0000256" key="5">
    <source>
        <dbReference type="PROSITE-ProRule" id="PRU00325"/>
    </source>
</evidence>
<keyword evidence="4 6" id="KW-0862">Zinc</keyword>
<comment type="function">
    <text evidence="6">Putative transcription activator involved in regulating light control of development.</text>
</comment>